<feature type="compositionally biased region" description="Low complexity" evidence="1">
    <location>
        <begin position="40"/>
        <end position="49"/>
    </location>
</feature>
<evidence type="ECO:0000313" key="2">
    <source>
        <dbReference type="EMBL" id="MFF3672213.1"/>
    </source>
</evidence>
<feature type="region of interest" description="Disordered" evidence="1">
    <location>
        <begin position="40"/>
        <end position="60"/>
    </location>
</feature>
<evidence type="ECO:0000313" key="3">
    <source>
        <dbReference type="Proteomes" id="UP001602013"/>
    </source>
</evidence>
<dbReference type="EMBL" id="JBIASD010000075">
    <property type="protein sequence ID" value="MFF3672213.1"/>
    <property type="molecule type" value="Genomic_DNA"/>
</dbReference>
<evidence type="ECO:0008006" key="4">
    <source>
        <dbReference type="Google" id="ProtNLM"/>
    </source>
</evidence>
<protein>
    <recommendedName>
        <fullName evidence="4">FAD-binding domain-containing protein</fullName>
    </recommendedName>
</protein>
<dbReference type="RefSeq" id="WP_387418375.1">
    <property type="nucleotide sequence ID" value="NZ_JBIASD010000075.1"/>
</dbReference>
<evidence type="ECO:0000256" key="1">
    <source>
        <dbReference type="SAM" id="MobiDB-lite"/>
    </source>
</evidence>
<organism evidence="2 3">
    <name type="scientific">Microtetraspora malaysiensis</name>
    <dbReference type="NCBI Taxonomy" id="161358"/>
    <lineage>
        <taxon>Bacteria</taxon>
        <taxon>Bacillati</taxon>
        <taxon>Actinomycetota</taxon>
        <taxon>Actinomycetes</taxon>
        <taxon>Streptosporangiales</taxon>
        <taxon>Streptosporangiaceae</taxon>
        <taxon>Microtetraspora</taxon>
    </lineage>
</organism>
<keyword evidence="3" id="KW-1185">Reference proteome</keyword>
<dbReference type="Proteomes" id="UP001602013">
    <property type="component" value="Unassembled WGS sequence"/>
</dbReference>
<comment type="caution">
    <text evidence="2">The sequence shown here is derived from an EMBL/GenBank/DDBJ whole genome shotgun (WGS) entry which is preliminary data.</text>
</comment>
<reference evidence="2 3" key="1">
    <citation type="submission" date="2024-10" db="EMBL/GenBank/DDBJ databases">
        <title>The Natural Products Discovery Center: Release of the First 8490 Sequenced Strains for Exploring Actinobacteria Biosynthetic Diversity.</title>
        <authorList>
            <person name="Kalkreuter E."/>
            <person name="Kautsar S.A."/>
            <person name="Yang D."/>
            <person name="Bader C.D."/>
            <person name="Teijaro C.N."/>
            <person name="Fluegel L."/>
            <person name="Davis C.M."/>
            <person name="Simpson J.R."/>
            <person name="Lauterbach L."/>
            <person name="Steele A.D."/>
            <person name="Gui C."/>
            <person name="Meng S."/>
            <person name="Li G."/>
            <person name="Viehrig K."/>
            <person name="Ye F."/>
            <person name="Su P."/>
            <person name="Kiefer A.F."/>
            <person name="Nichols A."/>
            <person name="Cepeda A.J."/>
            <person name="Yan W."/>
            <person name="Fan B."/>
            <person name="Jiang Y."/>
            <person name="Adhikari A."/>
            <person name="Zheng C.-J."/>
            <person name="Schuster L."/>
            <person name="Cowan T.M."/>
            <person name="Smanski M.J."/>
            <person name="Chevrette M.G."/>
            <person name="De Carvalho L.P.S."/>
            <person name="Shen B."/>
        </authorList>
    </citation>
    <scope>NUCLEOTIDE SEQUENCE [LARGE SCALE GENOMIC DNA]</scope>
    <source>
        <strain evidence="2 3">NPDC002173</strain>
    </source>
</reference>
<proteinExistence type="predicted"/>
<sequence>MTRFGAAFTQFAYLPGGRVEAHFADGAVKEADLLVAADGSMRGSGASSSRTPGSWISAYG</sequence>
<accession>A0ABW6T4R4</accession>
<dbReference type="SUPFAM" id="SSF51905">
    <property type="entry name" value="FAD/NAD(P)-binding domain"/>
    <property type="match status" value="1"/>
</dbReference>
<gene>
    <name evidence="2" type="ORF">ACFYXI_42645</name>
</gene>
<dbReference type="Gene3D" id="3.50.50.60">
    <property type="entry name" value="FAD/NAD(P)-binding domain"/>
    <property type="match status" value="1"/>
</dbReference>
<name>A0ABW6T4R4_9ACTN</name>
<dbReference type="InterPro" id="IPR036188">
    <property type="entry name" value="FAD/NAD-bd_sf"/>
</dbReference>